<evidence type="ECO:0000256" key="10">
    <source>
        <dbReference type="ARBA" id="ARBA00022840"/>
    </source>
</evidence>
<dbReference type="CDD" id="cd06225">
    <property type="entry name" value="HAMP"/>
    <property type="match status" value="1"/>
</dbReference>
<protein>
    <recommendedName>
        <fullName evidence="3">histidine kinase</fullName>
        <ecNumber evidence="3">2.7.13.3</ecNumber>
    </recommendedName>
</protein>
<evidence type="ECO:0000256" key="2">
    <source>
        <dbReference type="ARBA" id="ARBA00004651"/>
    </source>
</evidence>
<dbReference type="Pfam" id="PF00512">
    <property type="entry name" value="HisKA"/>
    <property type="match status" value="1"/>
</dbReference>
<dbReference type="EMBL" id="PZJJ01000010">
    <property type="protein sequence ID" value="PTL39087.1"/>
    <property type="molecule type" value="Genomic_DNA"/>
</dbReference>
<feature type="transmembrane region" description="Helical" evidence="14">
    <location>
        <begin position="105"/>
        <end position="125"/>
    </location>
</feature>
<dbReference type="Gene3D" id="1.10.287.130">
    <property type="match status" value="1"/>
</dbReference>
<gene>
    <name evidence="16" type="ORF">C6Y45_07865</name>
</gene>
<dbReference type="GO" id="GO:0000155">
    <property type="term" value="F:phosphorelay sensor kinase activity"/>
    <property type="evidence" value="ECO:0007669"/>
    <property type="project" value="InterPro"/>
</dbReference>
<dbReference type="PANTHER" id="PTHR45528:SF1">
    <property type="entry name" value="SENSOR HISTIDINE KINASE CPXA"/>
    <property type="match status" value="1"/>
</dbReference>
<accession>A0A2T4U6R6</accession>
<dbReference type="GO" id="GO:0005886">
    <property type="term" value="C:plasma membrane"/>
    <property type="evidence" value="ECO:0007669"/>
    <property type="project" value="UniProtKB-SubCell"/>
</dbReference>
<dbReference type="SMART" id="SM00388">
    <property type="entry name" value="HisKA"/>
    <property type="match status" value="1"/>
</dbReference>
<dbReference type="PROSITE" id="PS50885">
    <property type="entry name" value="HAMP"/>
    <property type="match status" value="1"/>
</dbReference>
<dbReference type="InterPro" id="IPR036097">
    <property type="entry name" value="HisK_dim/P_sf"/>
</dbReference>
<sequence>MLKQIYWKRSLKQLRNFPEKNFILWIRKVLLLVIQGCPNSQWVPLFRKRKEMLYLGAMRLSVPAPENRFLISGQPIYREEAFYGGVYVLSSVDHMYESLQQVRQMLILSSVGTFCLALGCTLILSRKLSKPLVQMEQATHNIARGNLEARVPVITGDEAGSLAQAINDLTVNLKMYWDSRSEFFANVSHELRTPITYLEGYAKILGEKLFQSEEEKQQYLKIIQQESGRLTLLIHDLFEL</sequence>
<organism evidence="16 17">
    <name type="scientific">Alkalicoccus saliphilus</name>
    <dbReference type="NCBI Taxonomy" id="200989"/>
    <lineage>
        <taxon>Bacteria</taxon>
        <taxon>Bacillati</taxon>
        <taxon>Bacillota</taxon>
        <taxon>Bacilli</taxon>
        <taxon>Bacillales</taxon>
        <taxon>Bacillaceae</taxon>
        <taxon>Alkalicoccus</taxon>
    </lineage>
</organism>
<dbReference type="InterPro" id="IPR003660">
    <property type="entry name" value="HAMP_dom"/>
</dbReference>
<keyword evidence="17" id="KW-1185">Reference proteome</keyword>
<dbReference type="Gene3D" id="6.10.340.10">
    <property type="match status" value="1"/>
</dbReference>
<dbReference type="Pfam" id="PF00672">
    <property type="entry name" value="HAMP"/>
    <property type="match status" value="1"/>
</dbReference>
<evidence type="ECO:0000256" key="9">
    <source>
        <dbReference type="ARBA" id="ARBA00022777"/>
    </source>
</evidence>
<dbReference type="SUPFAM" id="SSF47384">
    <property type="entry name" value="Homodimeric domain of signal transducing histidine kinase"/>
    <property type="match status" value="1"/>
</dbReference>
<evidence type="ECO:0000256" key="6">
    <source>
        <dbReference type="ARBA" id="ARBA00022679"/>
    </source>
</evidence>
<dbReference type="Proteomes" id="UP000240509">
    <property type="component" value="Unassembled WGS sequence"/>
</dbReference>
<keyword evidence="11 14" id="KW-1133">Transmembrane helix</keyword>
<keyword evidence="7 14" id="KW-0812">Transmembrane</keyword>
<comment type="subcellular location">
    <subcellularLocation>
        <location evidence="2">Cell membrane</location>
        <topology evidence="2">Multi-pass membrane protein</topology>
    </subcellularLocation>
</comment>
<comment type="catalytic activity">
    <reaction evidence="1">
        <text>ATP + protein L-histidine = ADP + protein N-phospho-L-histidine.</text>
        <dbReference type="EC" id="2.7.13.3"/>
    </reaction>
</comment>
<reference evidence="16 17" key="1">
    <citation type="submission" date="2018-03" db="EMBL/GenBank/DDBJ databases">
        <title>Alkalicoccus saliphilus sp. nov., isolated from a mineral pool.</title>
        <authorList>
            <person name="Zhao B."/>
        </authorList>
    </citation>
    <scope>NUCLEOTIDE SEQUENCE [LARGE SCALE GENOMIC DNA]</scope>
    <source>
        <strain evidence="16 17">6AG</strain>
    </source>
</reference>
<evidence type="ECO:0000256" key="4">
    <source>
        <dbReference type="ARBA" id="ARBA00022475"/>
    </source>
</evidence>
<dbReference type="FunFam" id="1.10.287.130:FF:000001">
    <property type="entry name" value="Two-component sensor histidine kinase"/>
    <property type="match status" value="1"/>
</dbReference>
<evidence type="ECO:0000259" key="15">
    <source>
        <dbReference type="PROSITE" id="PS50885"/>
    </source>
</evidence>
<evidence type="ECO:0000313" key="17">
    <source>
        <dbReference type="Proteomes" id="UP000240509"/>
    </source>
</evidence>
<dbReference type="EC" id="2.7.13.3" evidence="3"/>
<evidence type="ECO:0000256" key="8">
    <source>
        <dbReference type="ARBA" id="ARBA00022741"/>
    </source>
</evidence>
<name>A0A2T4U6R6_9BACI</name>
<evidence type="ECO:0000256" key="14">
    <source>
        <dbReference type="SAM" id="Phobius"/>
    </source>
</evidence>
<keyword evidence="5" id="KW-0597">Phosphoprotein</keyword>
<keyword evidence="9" id="KW-0418">Kinase</keyword>
<evidence type="ECO:0000256" key="13">
    <source>
        <dbReference type="ARBA" id="ARBA00023136"/>
    </source>
</evidence>
<dbReference type="CDD" id="cd00082">
    <property type="entry name" value="HisKA"/>
    <property type="match status" value="1"/>
</dbReference>
<keyword evidence="10" id="KW-0067">ATP-binding</keyword>
<evidence type="ECO:0000256" key="7">
    <source>
        <dbReference type="ARBA" id="ARBA00022692"/>
    </source>
</evidence>
<evidence type="ECO:0000313" key="16">
    <source>
        <dbReference type="EMBL" id="PTL39087.1"/>
    </source>
</evidence>
<evidence type="ECO:0000256" key="11">
    <source>
        <dbReference type="ARBA" id="ARBA00022989"/>
    </source>
</evidence>
<dbReference type="PANTHER" id="PTHR45528">
    <property type="entry name" value="SENSOR HISTIDINE KINASE CPXA"/>
    <property type="match status" value="1"/>
</dbReference>
<evidence type="ECO:0000256" key="1">
    <source>
        <dbReference type="ARBA" id="ARBA00000085"/>
    </source>
</evidence>
<dbReference type="SUPFAM" id="SSF158472">
    <property type="entry name" value="HAMP domain-like"/>
    <property type="match status" value="1"/>
</dbReference>
<keyword evidence="6" id="KW-0808">Transferase</keyword>
<dbReference type="SMART" id="SM00304">
    <property type="entry name" value="HAMP"/>
    <property type="match status" value="1"/>
</dbReference>
<evidence type="ECO:0000256" key="3">
    <source>
        <dbReference type="ARBA" id="ARBA00012438"/>
    </source>
</evidence>
<evidence type="ECO:0000256" key="12">
    <source>
        <dbReference type="ARBA" id="ARBA00023012"/>
    </source>
</evidence>
<keyword evidence="13 14" id="KW-0472">Membrane</keyword>
<feature type="domain" description="HAMP" evidence="15">
    <location>
        <begin position="126"/>
        <end position="178"/>
    </location>
</feature>
<keyword evidence="12" id="KW-0902">Two-component regulatory system</keyword>
<dbReference type="InterPro" id="IPR050398">
    <property type="entry name" value="HssS/ArlS-like"/>
</dbReference>
<keyword evidence="8" id="KW-0547">Nucleotide-binding</keyword>
<dbReference type="InterPro" id="IPR003661">
    <property type="entry name" value="HisK_dim/P_dom"/>
</dbReference>
<proteinExistence type="predicted"/>
<dbReference type="GO" id="GO:0005524">
    <property type="term" value="F:ATP binding"/>
    <property type="evidence" value="ECO:0007669"/>
    <property type="project" value="UniProtKB-KW"/>
</dbReference>
<comment type="caution">
    <text evidence="16">The sequence shown here is derived from an EMBL/GenBank/DDBJ whole genome shotgun (WGS) entry which is preliminary data.</text>
</comment>
<keyword evidence="4" id="KW-1003">Cell membrane</keyword>
<evidence type="ECO:0000256" key="5">
    <source>
        <dbReference type="ARBA" id="ARBA00022553"/>
    </source>
</evidence>
<dbReference type="AlphaFoldDB" id="A0A2T4U6R6"/>